<name>A0A1D2V9B1_9ASCO</name>
<feature type="region of interest" description="Disordered" evidence="1">
    <location>
        <begin position="676"/>
        <end position="695"/>
    </location>
</feature>
<protein>
    <submittedName>
        <fullName evidence="2">Uncharacterized protein</fullName>
    </submittedName>
</protein>
<evidence type="ECO:0000313" key="2">
    <source>
        <dbReference type="EMBL" id="ODV58218.1"/>
    </source>
</evidence>
<feature type="compositionally biased region" description="Low complexity" evidence="1">
    <location>
        <begin position="69"/>
        <end position="82"/>
    </location>
</feature>
<feature type="compositionally biased region" description="Low complexity" evidence="1">
    <location>
        <begin position="240"/>
        <end position="254"/>
    </location>
</feature>
<feature type="region of interest" description="Disordered" evidence="1">
    <location>
        <begin position="829"/>
        <end position="871"/>
    </location>
</feature>
<dbReference type="AlphaFoldDB" id="A0A1D2V9B1"/>
<evidence type="ECO:0000256" key="1">
    <source>
        <dbReference type="SAM" id="MobiDB-lite"/>
    </source>
</evidence>
<feature type="region of interest" description="Disordered" evidence="1">
    <location>
        <begin position="68"/>
        <end position="99"/>
    </location>
</feature>
<feature type="compositionally biased region" description="Polar residues" evidence="1">
    <location>
        <begin position="83"/>
        <end position="96"/>
    </location>
</feature>
<dbReference type="GeneID" id="30965753"/>
<dbReference type="Proteomes" id="UP000095038">
    <property type="component" value="Unassembled WGS sequence"/>
</dbReference>
<accession>A0A1D2V9B1</accession>
<organism evidence="2 3">
    <name type="scientific">Ascoidea rubescens DSM 1968</name>
    <dbReference type="NCBI Taxonomy" id="1344418"/>
    <lineage>
        <taxon>Eukaryota</taxon>
        <taxon>Fungi</taxon>
        <taxon>Dikarya</taxon>
        <taxon>Ascomycota</taxon>
        <taxon>Saccharomycotina</taxon>
        <taxon>Saccharomycetes</taxon>
        <taxon>Ascoideaceae</taxon>
        <taxon>Ascoidea</taxon>
    </lineage>
</organism>
<dbReference type="EMBL" id="KV454494">
    <property type="protein sequence ID" value="ODV58218.1"/>
    <property type="molecule type" value="Genomic_DNA"/>
</dbReference>
<feature type="region of interest" description="Disordered" evidence="1">
    <location>
        <begin position="238"/>
        <end position="257"/>
    </location>
</feature>
<evidence type="ECO:0000313" key="3">
    <source>
        <dbReference type="Proteomes" id="UP000095038"/>
    </source>
</evidence>
<proteinExistence type="predicted"/>
<feature type="region of interest" description="Disordered" evidence="1">
    <location>
        <begin position="1"/>
        <end position="33"/>
    </location>
</feature>
<gene>
    <name evidence="2" type="ORF">ASCRUDRAFT_72851</name>
</gene>
<feature type="compositionally biased region" description="Polar residues" evidence="1">
    <location>
        <begin position="829"/>
        <end position="840"/>
    </location>
</feature>
<sequence>MSALSSHITSPSNSSSNSRPNSNSHSHINTSTGTNSISANHSFVNIFAISQSQQDDLLYSLNTLTSPVSSRSRSFSLSNNNSTHSIASSNYSSPNTPKKPALALENNLSSFDDSSIKRSGLKQTSLEKVILPGKRYKPLGSLSSIASQNNNPPSMNMNVNMNMNNMTVNLNNMGINMNNVNMNMNMNNPNSYATSPSIRSFSISSNTSQLPKIPPPITRYTGPPLGIILPNQNQSLVPKQNQNQNQNQNPTPNQKLNLSINLNHTHNYNHQNQFVNSPISSARSPIDPHFIPPTYLPNNYNRRQFSNNNLNNINNNINNNPNQNQIAHSNQNSANNIDNNNNKSPPPQQINNEIQELSKQIDKLKQILNDKDQLIKSQEDQYKNNLLEKEKQFKLNLDQKNKNFKENLDNKISDFQNQLKLKDKEIDKLNKEILSNTTKSKLKRMKTQTFSMIEPNRHKNDENKSSQELLEKIALLEKHNKLLKTDLSYKNKEILKKINEINDMKINVNNYKIKLSKNEISLNQYEIDLHTAEADRKSKNFLIQNLENKLSSFININLDDYNNIEKKLSEIFYFIEFFLKYSLKYLPYDFIKSISDLLSAPKIIEIMSKSNSSLVNLANITNITSISNINENNDNDHENDLDTQIERMKKKISMINFDPRLSNIVKKVLSISELSRSNQSSPASSTTSSSSSTSVFTSISSTSTNTISSPYSINFNTKLRSINQKVGDARINHSIDLPNVRGKSYIKENVMKHTSNPYHNLNVNKSKITTTNELVKLSNEDLLKMALNNLKLEFQTHADKSFNKIVSLQKNLEQEKMLLSRLIQSNSILDNKKNNPSNFKDLNDSNNSNSNSNTNNHGKPHKKITNTSPTTTRKGLKVLGIVPTTFVPPLIEVTG</sequence>
<feature type="compositionally biased region" description="Low complexity" evidence="1">
    <location>
        <begin position="844"/>
        <end position="856"/>
    </location>
</feature>
<reference evidence="3" key="1">
    <citation type="submission" date="2016-05" db="EMBL/GenBank/DDBJ databases">
        <title>Comparative genomics of biotechnologically important yeasts.</title>
        <authorList>
            <consortium name="DOE Joint Genome Institute"/>
            <person name="Riley R."/>
            <person name="Haridas S."/>
            <person name="Wolfe K.H."/>
            <person name="Lopes M.R."/>
            <person name="Hittinger C.T."/>
            <person name="Goker M."/>
            <person name="Salamov A."/>
            <person name="Wisecaver J."/>
            <person name="Long T.M."/>
            <person name="Aerts A.L."/>
            <person name="Barry K."/>
            <person name="Choi C."/>
            <person name="Clum A."/>
            <person name="Coughlan A.Y."/>
            <person name="Deshpande S."/>
            <person name="Douglass A.P."/>
            <person name="Hanson S.J."/>
            <person name="Klenk H.-P."/>
            <person name="Labutti K."/>
            <person name="Lapidus A."/>
            <person name="Lindquist E."/>
            <person name="Lipzen A."/>
            <person name="Meier-Kolthoff J.P."/>
            <person name="Ohm R.A."/>
            <person name="Otillar R.P."/>
            <person name="Pangilinan J."/>
            <person name="Peng Y."/>
            <person name="Rokas A."/>
            <person name="Rosa C.A."/>
            <person name="Scheuner C."/>
            <person name="Sibirny A.A."/>
            <person name="Slot J.C."/>
            <person name="Stielow J.B."/>
            <person name="Sun H."/>
            <person name="Kurtzman C.P."/>
            <person name="Blackwell M."/>
            <person name="Grigoriev I.V."/>
            <person name="Jeffries T.W."/>
        </authorList>
    </citation>
    <scope>NUCLEOTIDE SEQUENCE [LARGE SCALE GENOMIC DNA]</scope>
    <source>
        <strain evidence="3">DSM 1968</strain>
    </source>
</reference>
<dbReference type="InParanoid" id="A0A1D2V9B1"/>
<dbReference type="RefSeq" id="XP_020044525.1">
    <property type="nucleotide sequence ID" value="XM_020192117.1"/>
</dbReference>
<feature type="compositionally biased region" description="Low complexity" evidence="1">
    <location>
        <begin position="302"/>
        <end position="343"/>
    </location>
</feature>
<keyword evidence="3" id="KW-1185">Reference proteome</keyword>
<feature type="region of interest" description="Disordered" evidence="1">
    <location>
        <begin position="302"/>
        <end position="350"/>
    </location>
</feature>